<feature type="transmembrane region" description="Helical" evidence="7">
    <location>
        <begin position="104"/>
        <end position="124"/>
    </location>
</feature>
<keyword evidence="3" id="KW-1003">Cell membrane</keyword>
<feature type="transmembrane region" description="Helical" evidence="7">
    <location>
        <begin position="248"/>
        <end position="268"/>
    </location>
</feature>
<feature type="transmembrane region" description="Helical" evidence="7">
    <location>
        <begin position="348"/>
        <end position="376"/>
    </location>
</feature>
<dbReference type="Pfam" id="PF02417">
    <property type="entry name" value="Chromate_transp"/>
    <property type="match status" value="2"/>
</dbReference>
<dbReference type="RefSeq" id="WP_303662778.1">
    <property type="nucleotide sequence ID" value="NZ_DLUI01000021.1"/>
</dbReference>
<keyword evidence="5 7" id="KW-1133">Transmembrane helix</keyword>
<evidence type="ECO:0000256" key="2">
    <source>
        <dbReference type="ARBA" id="ARBA00005262"/>
    </source>
</evidence>
<comment type="similarity">
    <text evidence="2">Belongs to the chromate ion transporter (CHR) (TC 2.A.51) family.</text>
</comment>
<feature type="transmembrane region" description="Helical" evidence="7">
    <location>
        <begin position="186"/>
        <end position="205"/>
    </location>
</feature>
<dbReference type="PANTHER" id="PTHR33567:SF3">
    <property type="entry name" value="CHROMATE ION TRANSPORTER (EUROFUNG)"/>
    <property type="match status" value="1"/>
</dbReference>
<dbReference type="InterPro" id="IPR014047">
    <property type="entry name" value="Chr_Tranpt_l_chain"/>
</dbReference>
<dbReference type="Proteomes" id="UP000228859">
    <property type="component" value="Unassembled WGS sequence"/>
</dbReference>
<feature type="transmembrane region" description="Helical" evidence="7">
    <location>
        <begin position="155"/>
        <end position="174"/>
    </location>
</feature>
<dbReference type="NCBIfam" id="TIGR00937">
    <property type="entry name" value="2A51"/>
    <property type="match status" value="1"/>
</dbReference>
<feature type="transmembrane region" description="Helical" evidence="7">
    <location>
        <begin position="71"/>
        <end position="92"/>
    </location>
</feature>
<evidence type="ECO:0000256" key="6">
    <source>
        <dbReference type="ARBA" id="ARBA00023136"/>
    </source>
</evidence>
<sequence length="381" mass="40535">MRVVEIFWRFFLLGLVSFGGPAAHIGYFHTLFVQKLRWLDDSAYARLIALSQFLPGPGSSQIGFAIGLQRAGIIGAIAAFIGFTAPSFTLMYTLATLEFESTDIFTGVIHGLKLVAVVVVADAVLSMYRTFCVSTASLSLALLSAVLLWLYPSLWVQMGVLIVAALIGASVLKGEPKPLVTSHTKPALFPLILFMVLFVGLPFLANTSVWIGLFNTFYQSGSLVFGGGHVVLPLLQQSLGDTISTERFLFGYASAQAAPGPMFTFATFLGADLSPASPLLGALIATLAIFLPGFLLVLGLYNTWESLSSHPRIAGAAAGINAAVVGLLVAALYNPVFNSAVFSPIDMAIVLMGFFLLRVVKIPIIGVIAVISIISVSRNLL</sequence>
<proteinExistence type="inferred from homology"/>
<dbReference type="EMBL" id="DLUI01000021">
    <property type="protein sequence ID" value="DAB39317.1"/>
    <property type="molecule type" value="Genomic_DNA"/>
</dbReference>
<feature type="transmembrane region" description="Helical" evidence="7">
    <location>
        <begin position="280"/>
        <end position="301"/>
    </location>
</feature>
<feature type="transmembrane region" description="Helical" evidence="7">
    <location>
        <begin position="131"/>
        <end position="149"/>
    </location>
</feature>
<evidence type="ECO:0000256" key="4">
    <source>
        <dbReference type="ARBA" id="ARBA00022692"/>
    </source>
</evidence>
<evidence type="ECO:0000256" key="1">
    <source>
        <dbReference type="ARBA" id="ARBA00004651"/>
    </source>
</evidence>
<organism evidence="8 9">
    <name type="scientific">Sulfuricurvum kujiense</name>
    <dbReference type="NCBI Taxonomy" id="148813"/>
    <lineage>
        <taxon>Bacteria</taxon>
        <taxon>Pseudomonadati</taxon>
        <taxon>Campylobacterota</taxon>
        <taxon>Epsilonproteobacteria</taxon>
        <taxon>Campylobacterales</taxon>
        <taxon>Sulfurimonadaceae</taxon>
        <taxon>Sulfuricurvum</taxon>
    </lineage>
</organism>
<name>A0A2D3WKP3_9BACT</name>
<evidence type="ECO:0000313" key="8">
    <source>
        <dbReference type="EMBL" id="DAB39317.1"/>
    </source>
</evidence>
<evidence type="ECO:0000256" key="7">
    <source>
        <dbReference type="SAM" id="Phobius"/>
    </source>
</evidence>
<evidence type="ECO:0000256" key="5">
    <source>
        <dbReference type="ARBA" id="ARBA00022989"/>
    </source>
</evidence>
<dbReference type="GO" id="GO:0005886">
    <property type="term" value="C:plasma membrane"/>
    <property type="evidence" value="ECO:0007669"/>
    <property type="project" value="UniProtKB-SubCell"/>
</dbReference>
<protein>
    <submittedName>
        <fullName evidence="8">Chorismate-binding protein</fullName>
    </submittedName>
</protein>
<feature type="transmembrane region" description="Helical" evidence="7">
    <location>
        <begin position="313"/>
        <end position="336"/>
    </location>
</feature>
<comment type="caution">
    <text evidence="8">The sequence shown here is derived from an EMBL/GenBank/DDBJ whole genome shotgun (WGS) entry which is preliminary data.</text>
</comment>
<dbReference type="PIRSF" id="PIRSF004810">
    <property type="entry name" value="ChrA"/>
    <property type="match status" value="1"/>
</dbReference>
<accession>A0A2D3WKP3</accession>
<gene>
    <name evidence="8" type="ORF">CFH83_01355</name>
</gene>
<keyword evidence="4 7" id="KW-0812">Transmembrane</keyword>
<dbReference type="PANTHER" id="PTHR33567">
    <property type="entry name" value="CHROMATE ION TRANSPORTER (EUROFUNG)"/>
    <property type="match status" value="1"/>
</dbReference>
<keyword evidence="6 7" id="KW-0472">Membrane</keyword>
<comment type="subcellular location">
    <subcellularLocation>
        <location evidence="1">Cell membrane</location>
        <topology evidence="1">Multi-pass membrane protein</topology>
    </subcellularLocation>
</comment>
<feature type="transmembrane region" description="Helical" evidence="7">
    <location>
        <begin position="6"/>
        <end position="28"/>
    </location>
</feature>
<dbReference type="InterPro" id="IPR003370">
    <property type="entry name" value="Chromate_transpt"/>
</dbReference>
<reference evidence="8 9" key="1">
    <citation type="journal article" date="2017" name="Front. Microbiol.">
        <title>Comparative Genomic Analysis of the Class Epsilonproteobacteria and Proposed Reclassification to Epsilonbacteraeota (phyl. nov.).</title>
        <authorList>
            <person name="Waite D.W."/>
            <person name="Vanwonterghem I."/>
            <person name="Rinke C."/>
            <person name="Parks D.H."/>
            <person name="Zhang Y."/>
            <person name="Takai K."/>
            <person name="Sievert S.M."/>
            <person name="Simon J."/>
            <person name="Campbell B.J."/>
            <person name="Hanson T.E."/>
            <person name="Woyke T."/>
            <person name="Klotz M.G."/>
            <person name="Hugenholtz P."/>
        </authorList>
    </citation>
    <scope>NUCLEOTIDE SEQUENCE [LARGE SCALE GENOMIC DNA]</scope>
    <source>
        <strain evidence="8">UBA12443</strain>
    </source>
</reference>
<evidence type="ECO:0000256" key="3">
    <source>
        <dbReference type="ARBA" id="ARBA00022475"/>
    </source>
</evidence>
<dbReference type="AlphaFoldDB" id="A0A2D3WKP3"/>
<feature type="transmembrane region" description="Helical" evidence="7">
    <location>
        <begin position="217"/>
        <end position="236"/>
    </location>
</feature>
<dbReference type="GO" id="GO:0015109">
    <property type="term" value="F:chromate transmembrane transporter activity"/>
    <property type="evidence" value="ECO:0007669"/>
    <property type="project" value="InterPro"/>
</dbReference>
<evidence type="ECO:0000313" key="9">
    <source>
        <dbReference type="Proteomes" id="UP000228859"/>
    </source>
</evidence>